<dbReference type="InterPro" id="IPR054465">
    <property type="entry name" value="Integrase_p58-like_C"/>
</dbReference>
<reference evidence="2" key="1">
    <citation type="submission" date="2019-08" db="EMBL/GenBank/DDBJ databases">
        <title>The improved chromosome-level genome for the pearl oyster Pinctada fucata martensii using PacBio sequencing and Hi-C.</title>
        <authorList>
            <person name="Zheng Z."/>
        </authorList>
    </citation>
    <scope>NUCLEOTIDE SEQUENCE</scope>
    <source>
        <strain evidence="2">ZZ-2019</strain>
        <tissue evidence="2">Adductor muscle</tissue>
    </source>
</reference>
<dbReference type="EMBL" id="VSWD01000008">
    <property type="protein sequence ID" value="KAK3095414.1"/>
    <property type="molecule type" value="Genomic_DNA"/>
</dbReference>
<dbReference type="InterPro" id="IPR050951">
    <property type="entry name" value="Retrovirus_Pol_polyprotein"/>
</dbReference>
<keyword evidence="3" id="KW-1185">Reference proteome</keyword>
<feature type="domain" description="Integrase p58-like C-terminal" evidence="1">
    <location>
        <begin position="133"/>
        <end position="166"/>
    </location>
</feature>
<dbReference type="InterPro" id="IPR036397">
    <property type="entry name" value="RNaseH_sf"/>
</dbReference>
<evidence type="ECO:0000259" key="1">
    <source>
        <dbReference type="Pfam" id="PF22938"/>
    </source>
</evidence>
<accession>A0AA89BYP9</accession>
<comment type="caution">
    <text evidence="2">The sequence shown here is derived from an EMBL/GenBank/DDBJ whole genome shotgun (WGS) entry which is preliminary data.</text>
</comment>
<dbReference type="AlphaFoldDB" id="A0AA89BYP9"/>
<evidence type="ECO:0000313" key="3">
    <source>
        <dbReference type="Proteomes" id="UP001186944"/>
    </source>
</evidence>
<dbReference type="Gene3D" id="3.30.420.10">
    <property type="entry name" value="Ribonuclease H-like superfamily/Ribonuclease H"/>
    <property type="match status" value="1"/>
</dbReference>
<gene>
    <name evidence="2" type="ORF">FSP39_014389</name>
</gene>
<proteinExistence type="predicted"/>
<dbReference type="PANTHER" id="PTHR37984">
    <property type="entry name" value="PROTEIN CBG26694"/>
    <property type="match status" value="1"/>
</dbReference>
<dbReference type="GO" id="GO:0003676">
    <property type="term" value="F:nucleic acid binding"/>
    <property type="evidence" value="ECO:0007669"/>
    <property type="project" value="InterPro"/>
</dbReference>
<dbReference type="PANTHER" id="PTHR37984:SF5">
    <property type="entry name" value="PROTEIN NYNRIN-LIKE"/>
    <property type="match status" value="1"/>
</dbReference>
<organism evidence="2 3">
    <name type="scientific">Pinctada imbricata</name>
    <name type="common">Atlantic pearl-oyster</name>
    <name type="synonym">Pinctada martensii</name>
    <dbReference type="NCBI Taxonomy" id="66713"/>
    <lineage>
        <taxon>Eukaryota</taxon>
        <taxon>Metazoa</taxon>
        <taxon>Spiralia</taxon>
        <taxon>Lophotrochozoa</taxon>
        <taxon>Mollusca</taxon>
        <taxon>Bivalvia</taxon>
        <taxon>Autobranchia</taxon>
        <taxon>Pteriomorphia</taxon>
        <taxon>Pterioida</taxon>
        <taxon>Pterioidea</taxon>
        <taxon>Pteriidae</taxon>
        <taxon>Pinctada</taxon>
    </lineage>
</organism>
<sequence>MLSKYVTEQQNDLDEHLPLVLMAYRSSVQSTTGQSPNKMMFGREVNLPVDLIFGRPINKTTVHVTQHCIDLEETLLKIHDHARTKMNLESNRMKKTYDYKISYNDYSVGDLVWLHNPRRRKGRNPKLQRPWEGPYTIIKIFNNVVFKITKNSKSQPKTVYHDRLKPFVCHTPVQQQ</sequence>
<evidence type="ECO:0000313" key="2">
    <source>
        <dbReference type="EMBL" id="KAK3095414.1"/>
    </source>
</evidence>
<protein>
    <recommendedName>
        <fullName evidence="1">Integrase p58-like C-terminal domain-containing protein</fullName>
    </recommendedName>
</protein>
<dbReference type="Pfam" id="PF22938">
    <property type="entry name" value="Integrase_p58_C"/>
    <property type="match status" value="1"/>
</dbReference>
<dbReference type="Proteomes" id="UP001186944">
    <property type="component" value="Unassembled WGS sequence"/>
</dbReference>
<name>A0AA89BYP9_PINIB</name>